<dbReference type="InterPro" id="IPR001881">
    <property type="entry name" value="EGF-like_Ca-bd_dom"/>
</dbReference>
<dbReference type="InterPro" id="IPR009030">
    <property type="entry name" value="Growth_fac_rcpt_cys_sf"/>
</dbReference>
<feature type="domain" description="Sushi" evidence="20">
    <location>
        <begin position="1038"/>
        <end position="1102"/>
    </location>
</feature>
<feature type="domain" description="EGF-like" evidence="17">
    <location>
        <begin position="2078"/>
        <end position="2114"/>
    </location>
</feature>
<evidence type="ECO:0000256" key="8">
    <source>
        <dbReference type="ARBA" id="ARBA00023157"/>
    </source>
</evidence>
<comment type="caution">
    <text evidence="21">The sequence shown here is derived from an EMBL/GenBank/DDBJ whole genome shotgun (WGS) entry which is preliminary data.</text>
</comment>
<evidence type="ECO:0000256" key="14">
    <source>
        <dbReference type="SAM" id="Phobius"/>
    </source>
</evidence>
<dbReference type="PROSITE" id="PS01209">
    <property type="entry name" value="LDLRA_1"/>
    <property type="match status" value="1"/>
</dbReference>
<dbReference type="InterPro" id="IPR018097">
    <property type="entry name" value="EGF_Ca-bd_CS"/>
</dbReference>
<dbReference type="InterPro" id="IPR026823">
    <property type="entry name" value="cEGF"/>
</dbReference>
<dbReference type="Proteomes" id="UP001347796">
    <property type="component" value="Unassembled WGS sequence"/>
</dbReference>
<dbReference type="PROSITE" id="PS50026">
    <property type="entry name" value="EGF_3"/>
    <property type="match status" value="15"/>
</dbReference>
<name>A0AAN8J7C1_PATCE</name>
<feature type="domain" description="EGF-like" evidence="17">
    <location>
        <begin position="1725"/>
        <end position="1762"/>
    </location>
</feature>
<dbReference type="PROSITE" id="PS50041">
    <property type="entry name" value="C_TYPE_LECTIN_2"/>
    <property type="match status" value="1"/>
</dbReference>
<feature type="disulfide bond" evidence="13">
    <location>
        <begin position="2583"/>
        <end position="2626"/>
    </location>
</feature>
<keyword evidence="3 11" id="KW-0245">EGF-like domain</keyword>
<dbReference type="SMART" id="SM00181">
    <property type="entry name" value="EGF"/>
    <property type="match status" value="21"/>
</dbReference>
<dbReference type="SUPFAM" id="SSF56436">
    <property type="entry name" value="C-type lectin-like"/>
    <property type="match status" value="1"/>
</dbReference>
<dbReference type="InterPro" id="IPR036055">
    <property type="entry name" value="LDL_receptor-like_sf"/>
</dbReference>
<feature type="chain" id="PRO_5042984674" description="Fibropellin-1" evidence="15">
    <location>
        <begin position="24"/>
        <end position="3742"/>
    </location>
</feature>
<dbReference type="Pfam" id="PF13385">
    <property type="entry name" value="Laminin_G_3"/>
    <property type="match status" value="1"/>
</dbReference>
<dbReference type="SUPFAM" id="SSF57535">
    <property type="entry name" value="Complement control module/SCR domain"/>
    <property type="match status" value="7"/>
</dbReference>
<keyword evidence="4 14" id="KW-0812">Transmembrane</keyword>
<evidence type="ECO:0000259" key="17">
    <source>
        <dbReference type="PROSITE" id="PS50026"/>
    </source>
</evidence>
<feature type="disulfide bond" evidence="13">
    <location>
        <begin position="710"/>
        <end position="737"/>
    </location>
</feature>
<evidence type="ECO:0000256" key="15">
    <source>
        <dbReference type="SAM" id="SignalP"/>
    </source>
</evidence>
<dbReference type="Gene3D" id="3.10.100.10">
    <property type="entry name" value="Mannose-Binding Protein A, subunit A"/>
    <property type="match status" value="1"/>
</dbReference>
<evidence type="ECO:0000313" key="21">
    <source>
        <dbReference type="EMBL" id="KAK6171292.1"/>
    </source>
</evidence>
<dbReference type="CDD" id="cd00054">
    <property type="entry name" value="EGF_CA"/>
    <property type="match status" value="7"/>
</dbReference>
<organism evidence="21 22">
    <name type="scientific">Patella caerulea</name>
    <name type="common">Rayed Mediterranean limpet</name>
    <dbReference type="NCBI Taxonomy" id="87958"/>
    <lineage>
        <taxon>Eukaryota</taxon>
        <taxon>Metazoa</taxon>
        <taxon>Spiralia</taxon>
        <taxon>Lophotrochozoa</taxon>
        <taxon>Mollusca</taxon>
        <taxon>Gastropoda</taxon>
        <taxon>Patellogastropoda</taxon>
        <taxon>Patelloidea</taxon>
        <taxon>Patellidae</taxon>
        <taxon>Patella</taxon>
    </lineage>
</organism>
<keyword evidence="7 14" id="KW-1133">Transmembrane helix</keyword>
<feature type="disulfide bond" evidence="11">
    <location>
        <begin position="1792"/>
        <end position="1801"/>
    </location>
</feature>
<dbReference type="PANTHER" id="PTHR12916">
    <property type="entry name" value="CYTOCHROME C OXIDASE POLYPEPTIDE VIC-2"/>
    <property type="match status" value="1"/>
</dbReference>
<feature type="disulfide bond" evidence="10">
    <location>
        <begin position="434"/>
        <end position="461"/>
    </location>
</feature>
<keyword evidence="5 15" id="KW-0732">Signal</keyword>
<keyword evidence="2" id="KW-0964">Secreted</keyword>
<dbReference type="SMART" id="SM00042">
    <property type="entry name" value="CUB"/>
    <property type="match status" value="3"/>
</dbReference>
<feature type="domain" description="HYR" evidence="19">
    <location>
        <begin position="2503"/>
        <end position="2580"/>
    </location>
</feature>
<feature type="disulfide bond" evidence="11">
    <location>
        <begin position="2256"/>
        <end position="2265"/>
    </location>
</feature>
<dbReference type="Pfam" id="PF00084">
    <property type="entry name" value="Sushi"/>
    <property type="match status" value="4"/>
</dbReference>
<feature type="disulfide bond" evidence="11">
    <location>
        <begin position="2066"/>
        <end position="2075"/>
    </location>
</feature>
<evidence type="ECO:0000256" key="10">
    <source>
        <dbReference type="PROSITE-ProRule" id="PRU00059"/>
    </source>
</evidence>
<feature type="domain" description="CUB" evidence="16">
    <location>
        <begin position="434"/>
        <end position="542"/>
    </location>
</feature>
<dbReference type="InterPro" id="IPR000152">
    <property type="entry name" value="EGF-type_Asp/Asn_hydroxyl_site"/>
</dbReference>
<keyword evidence="6" id="KW-0677">Repeat</keyword>
<dbReference type="Gene3D" id="2.10.25.10">
    <property type="entry name" value="Laminin"/>
    <property type="match status" value="14"/>
</dbReference>
<dbReference type="CDD" id="cd00112">
    <property type="entry name" value="LDLa"/>
    <property type="match status" value="1"/>
</dbReference>
<evidence type="ECO:0000256" key="7">
    <source>
        <dbReference type="ARBA" id="ARBA00022989"/>
    </source>
</evidence>
<evidence type="ECO:0008006" key="23">
    <source>
        <dbReference type="Google" id="ProtNLM"/>
    </source>
</evidence>
<keyword evidence="14" id="KW-0472">Membrane</keyword>
<feature type="domain" description="EGF-like" evidence="17">
    <location>
        <begin position="837"/>
        <end position="873"/>
    </location>
</feature>
<evidence type="ECO:0000256" key="11">
    <source>
        <dbReference type="PROSITE-ProRule" id="PRU00076"/>
    </source>
</evidence>
<feature type="domain" description="EGF-like" evidence="17">
    <location>
        <begin position="1764"/>
        <end position="1802"/>
    </location>
</feature>
<dbReference type="InterPro" id="IPR035914">
    <property type="entry name" value="Sperma_CUB_dom_sf"/>
</dbReference>
<feature type="domain" description="EGF-like" evidence="17">
    <location>
        <begin position="2038"/>
        <end position="2076"/>
    </location>
</feature>
<dbReference type="SUPFAM" id="SSF57184">
    <property type="entry name" value="Growth factor receptor domain"/>
    <property type="match status" value="7"/>
</dbReference>
<dbReference type="SMART" id="SM01411">
    <property type="entry name" value="Ephrin_rec_like"/>
    <property type="match status" value="17"/>
</dbReference>
<feature type="disulfide bond" evidence="11">
    <location>
        <begin position="1830"/>
        <end position="1839"/>
    </location>
</feature>
<evidence type="ECO:0000256" key="4">
    <source>
        <dbReference type="ARBA" id="ARBA00022692"/>
    </source>
</evidence>
<feature type="transmembrane region" description="Helical" evidence="14">
    <location>
        <begin position="3652"/>
        <end position="3676"/>
    </location>
</feature>
<feature type="signal peptide" evidence="15">
    <location>
        <begin position="1"/>
        <end position="23"/>
    </location>
</feature>
<dbReference type="SMART" id="SM00192">
    <property type="entry name" value="LDLa"/>
    <property type="match status" value="1"/>
</dbReference>
<dbReference type="CDD" id="cd00041">
    <property type="entry name" value="CUB"/>
    <property type="match status" value="3"/>
</dbReference>
<evidence type="ECO:0000256" key="9">
    <source>
        <dbReference type="ARBA" id="ARBA00023180"/>
    </source>
</evidence>
<comment type="caution">
    <text evidence="11">Lacks conserved residue(s) required for the propagation of feature annotation.</text>
</comment>
<feature type="domain" description="Sushi" evidence="20">
    <location>
        <begin position="902"/>
        <end position="970"/>
    </location>
</feature>
<feature type="disulfide bond" evidence="11">
    <location>
        <begin position="2142"/>
        <end position="2151"/>
    </location>
</feature>
<dbReference type="Gene3D" id="2.10.50.10">
    <property type="entry name" value="Tumor Necrosis Factor Receptor, subunit A, domain 2"/>
    <property type="match status" value="16"/>
</dbReference>
<dbReference type="InterPro" id="IPR035976">
    <property type="entry name" value="Sushi/SCR/CCP_sf"/>
</dbReference>
<feature type="domain" description="C-type lectin" evidence="18">
    <location>
        <begin position="39"/>
        <end position="161"/>
    </location>
</feature>
<feature type="disulfide bond" evidence="11">
    <location>
        <begin position="2180"/>
        <end position="2189"/>
    </location>
</feature>
<keyword evidence="9" id="KW-0325">Glycoprotein</keyword>
<dbReference type="PROSITE" id="PS00010">
    <property type="entry name" value="ASX_HYDROXYL"/>
    <property type="match status" value="7"/>
</dbReference>
<feature type="disulfide bond" evidence="11">
    <location>
        <begin position="1907"/>
        <end position="1916"/>
    </location>
</feature>
<dbReference type="InterPro" id="IPR003410">
    <property type="entry name" value="HYR_dom"/>
</dbReference>
<dbReference type="SUPFAM" id="SSF49854">
    <property type="entry name" value="Spermadhesin, CUB domain"/>
    <property type="match status" value="3"/>
</dbReference>
<dbReference type="InterPro" id="IPR023415">
    <property type="entry name" value="LDLR_class-A_CS"/>
</dbReference>
<feature type="domain" description="EGF-like" evidence="17">
    <location>
        <begin position="2230"/>
        <end position="2266"/>
    </location>
</feature>
<dbReference type="InterPro" id="IPR000859">
    <property type="entry name" value="CUB_dom"/>
</dbReference>
<proteinExistence type="predicted"/>
<dbReference type="InterPro" id="IPR013320">
    <property type="entry name" value="ConA-like_dom_sf"/>
</dbReference>
<evidence type="ECO:0000259" key="16">
    <source>
        <dbReference type="PROSITE" id="PS01180"/>
    </source>
</evidence>
<feature type="disulfide bond" evidence="12">
    <location>
        <begin position="172"/>
        <end position="190"/>
    </location>
</feature>
<dbReference type="CDD" id="cd00033">
    <property type="entry name" value="CCP"/>
    <property type="match status" value="4"/>
</dbReference>
<feature type="domain" description="EGF-like" evidence="17">
    <location>
        <begin position="2116"/>
        <end position="2152"/>
    </location>
</feature>
<evidence type="ECO:0000259" key="18">
    <source>
        <dbReference type="PROSITE" id="PS50041"/>
    </source>
</evidence>
<feature type="domain" description="EGF-like" evidence="17">
    <location>
        <begin position="2192"/>
        <end position="2228"/>
    </location>
</feature>
<dbReference type="SUPFAM" id="SSF57196">
    <property type="entry name" value="EGF/Laminin"/>
    <property type="match status" value="10"/>
</dbReference>
<dbReference type="PROSITE" id="PS50923">
    <property type="entry name" value="SUSHI"/>
    <property type="match status" value="7"/>
</dbReference>
<dbReference type="Pfam" id="PF00008">
    <property type="entry name" value="EGF"/>
    <property type="match status" value="3"/>
</dbReference>
<dbReference type="FunFam" id="2.10.25.10:FF:000014">
    <property type="entry name" value="Latent-transforming growth factor beta-binding protein 3"/>
    <property type="match status" value="1"/>
</dbReference>
<evidence type="ECO:0000256" key="5">
    <source>
        <dbReference type="ARBA" id="ARBA00022729"/>
    </source>
</evidence>
<feature type="domain" description="CUB" evidence="16">
    <location>
        <begin position="203"/>
        <end position="315"/>
    </location>
</feature>
<evidence type="ECO:0000256" key="1">
    <source>
        <dbReference type="ARBA" id="ARBA00004613"/>
    </source>
</evidence>
<keyword evidence="13" id="KW-0768">Sushi</keyword>
<feature type="domain" description="EGF-like" evidence="17">
    <location>
        <begin position="2154"/>
        <end position="2190"/>
    </location>
</feature>
<dbReference type="PROSITE" id="PS50825">
    <property type="entry name" value="HYR"/>
    <property type="match status" value="2"/>
</dbReference>
<feature type="disulfide bond" evidence="11">
    <location>
        <begin position="1987"/>
        <end position="1996"/>
    </location>
</feature>
<feature type="disulfide bond" evidence="11">
    <location>
        <begin position="2218"/>
        <end position="2227"/>
    </location>
</feature>
<dbReference type="GO" id="GO:0005509">
    <property type="term" value="F:calcium ion binding"/>
    <property type="evidence" value="ECO:0007669"/>
    <property type="project" value="InterPro"/>
</dbReference>
<dbReference type="Gene3D" id="2.10.70.10">
    <property type="entry name" value="Complement Module, domain 1"/>
    <property type="match status" value="7"/>
</dbReference>
<dbReference type="FunFam" id="2.60.120.290:FF:000005">
    <property type="entry name" value="Procollagen C-endopeptidase enhancer 1"/>
    <property type="match status" value="1"/>
</dbReference>
<feature type="disulfide bond" evidence="11">
    <location>
        <begin position="2026"/>
        <end position="2035"/>
    </location>
</feature>
<reference evidence="21 22" key="1">
    <citation type="submission" date="2024-01" db="EMBL/GenBank/DDBJ databases">
        <title>The genome of the rayed Mediterranean limpet Patella caerulea (Linnaeus, 1758).</title>
        <authorList>
            <person name="Anh-Thu Weber A."/>
            <person name="Halstead-Nussloch G."/>
        </authorList>
    </citation>
    <scope>NUCLEOTIDE SEQUENCE [LARGE SCALE GENOMIC DNA]</scope>
    <source>
        <strain evidence="21">AATW-2023a</strain>
        <tissue evidence="21">Whole specimen</tissue>
    </source>
</reference>
<keyword evidence="8 11" id="KW-1015">Disulfide bond</keyword>
<dbReference type="GO" id="GO:0005576">
    <property type="term" value="C:extracellular region"/>
    <property type="evidence" value="ECO:0007669"/>
    <property type="project" value="UniProtKB-SubCell"/>
</dbReference>
<dbReference type="Pfam" id="PF12661">
    <property type="entry name" value="hEGF"/>
    <property type="match status" value="4"/>
</dbReference>
<dbReference type="PROSITE" id="PS01186">
    <property type="entry name" value="EGF_2"/>
    <property type="match status" value="11"/>
</dbReference>
<feature type="domain" description="EGF-like" evidence="17">
    <location>
        <begin position="1881"/>
        <end position="1917"/>
    </location>
</feature>
<feature type="domain" description="EGF-like" evidence="17">
    <location>
        <begin position="1804"/>
        <end position="1840"/>
    </location>
</feature>
<dbReference type="Pfam" id="PF00057">
    <property type="entry name" value="Ldl_recept_a"/>
    <property type="match status" value="1"/>
</dbReference>
<dbReference type="InterPro" id="IPR002172">
    <property type="entry name" value="LDrepeatLR_classA_rpt"/>
</dbReference>
<dbReference type="PROSITE" id="PS01180">
    <property type="entry name" value="CUB"/>
    <property type="match status" value="3"/>
</dbReference>
<feature type="disulfide bond" evidence="11">
    <location>
        <begin position="1869"/>
        <end position="1878"/>
    </location>
</feature>
<dbReference type="PROSITE" id="PS01187">
    <property type="entry name" value="EGF_CA"/>
    <property type="match status" value="3"/>
</dbReference>
<dbReference type="PROSITE" id="PS00022">
    <property type="entry name" value="EGF_1"/>
    <property type="match status" value="14"/>
</dbReference>
<feature type="domain" description="Sushi" evidence="20">
    <location>
        <begin position="678"/>
        <end position="739"/>
    </location>
</feature>
<feature type="disulfide bond" evidence="11">
    <location>
        <begin position="1752"/>
        <end position="1761"/>
    </location>
</feature>
<dbReference type="PANTHER" id="PTHR12916:SF4">
    <property type="entry name" value="UNINFLATABLE, ISOFORM C"/>
    <property type="match status" value="1"/>
</dbReference>
<dbReference type="SMART" id="SM00032">
    <property type="entry name" value="CCP"/>
    <property type="match status" value="9"/>
</dbReference>
<dbReference type="Pfam" id="PF02494">
    <property type="entry name" value="HYR"/>
    <property type="match status" value="1"/>
</dbReference>
<dbReference type="FunFam" id="2.10.25.10:FF:000321">
    <property type="entry name" value="Protein delta homolog 1"/>
    <property type="match status" value="1"/>
</dbReference>
<feature type="domain" description="EGF-like" evidence="17">
    <location>
        <begin position="1961"/>
        <end position="1997"/>
    </location>
</feature>
<dbReference type="InterPro" id="IPR016186">
    <property type="entry name" value="C-type_lectin-like/link_sf"/>
</dbReference>
<evidence type="ECO:0000256" key="2">
    <source>
        <dbReference type="ARBA" id="ARBA00022525"/>
    </source>
</evidence>
<feature type="disulfide bond" evidence="12">
    <location>
        <begin position="184"/>
        <end position="199"/>
    </location>
</feature>
<feature type="disulfide bond" evidence="11">
    <location>
        <begin position="1773"/>
        <end position="1790"/>
    </location>
</feature>
<feature type="disulfide bond" evidence="12">
    <location>
        <begin position="165"/>
        <end position="177"/>
    </location>
</feature>
<evidence type="ECO:0000313" key="22">
    <source>
        <dbReference type="Proteomes" id="UP001347796"/>
    </source>
</evidence>
<feature type="domain" description="Sushi" evidence="20">
    <location>
        <begin position="541"/>
        <end position="617"/>
    </location>
</feature>
<feature type="domain" description="EGF-like" evidence="17">
    <location>
        <begin position="1999"/>
        <end position="2036"/>
    </location>
</feature>
<feature type="disulfide bond" evidence="11">
    <location>
        <begin position="2047"/>
        <end position="2064"/>
    </location>
</feature>
<dbReference type="InterPro" id="IPR013032">
    <property type="entry name" value="EGF-like_CS"/>
</dbReference>
<keyword evidence="22" id="KW-1185">Reference proteome</keyword>
<feature type="domain" description="Sushi" evidence="20">
    <location>
        <begin position="1103"/>
        <end position="1166"/>
    </location>
</feature>
<feature type="domain" description="Sushi" evidence="20">
    <location>
        <begin position="618"/>
        <end position="677"/>
    </location>
</feature>
<dbReference type="InterPro" id="IPR001304">
    <property type="entry name" value="C-type_lectin-like"/>
</dbReference>
<gene>
    <name evidence="21" type="ORF">SNE40_019514</name>
</gene>
<dbReference type="EMBL" id="JAZGQO010000014">
    <property type="protein sequence ID" value="KAK6171292.1"/>
    <property type="molecule type" value="Genomic_DNA"/>
</dbReference>
<dbReference type="Gene3D" id="2.60.120.200">
    <property type="match status" value="1"/>
</dbReference>
<dbReference type="InterPro" id="IPR011641">
    <property type="entry name" value="Tyr-kin_ephrin_A/B_rcpt-like"/>
</dbReference>
<feature type="domain" description="CUB" evidence="16">
    <location>
        <begin position="321"/>
        <end position="433"/>
    </location>
</feature>
<dbReference type="SMART" id="SM00179">
    <property type="entry name" value="EGF_CA"/>
    <property type="match status" value="15"/>
</dbReference>
<feature type="disulfide bond" evidence="13">
    <location>
        <begin position="620"/>
        <end position="663"/>
    </location>
</feature>
<dbReference type="CDD" id="cd00110">
    <property type="entry name" value="LamG"/>
    <property type="match status" value="1"/>
</dbReference>
<feature type="domain" description="EGF-like" evidence="17">
    <location>
        <begin position="3602"/>
        <end position="3637"/>
    </location>
</feature>
<dbReference type="Pfam" id="PF00431">
    <property type="entry name" value="CUB"/>
    <property type="match status" value="3"/>
</dbReference>
<comment type="subcellular location">
    <subcellularLocation>
        <location evidence="1">Secreted</location>
    </subcellularLocation>
</comment>
<dbReference type="Pfam" id="PF12662">
    <property type="entry name" value="cEGF"/>
    <property type="match status" value="1"/>
</dbReference>
<dbReference type="InterPro" id="IPR016187">
    <property type="entry name" value="CTDL_fold"/>
</dbReference>
<dbReference type="Gene3D" id="2.60.120.290">
    <property type="entry name" value="Spermadhesin, CUB domain"/>
    <property type="match status" value="3"/>
</dbReference>
<evidence type="ECO:0000256" key="13">
    <source>
        <dbReference type="PROSITE-ProRule" id="PRU00302"/>
    </source>
</evidence>
<dbReference type="InterPro" id="IPR001791">
    <property type="entry name" value="Laminin_G"/>
</dbReference>
<dbReference type="Pfam" id="PF07699">
    <property type="entry name" value="Ephrin_rec_like"/>
    <property type="match status" value="17"/>
</dbReference>
<feature type="disulfide bond" evidence="11">
    <location>
        <begin position="2104"/>
        <end position="2113"/>
    </location>
</feature>
<accession>A0AAN8J7C1</accession>
<dbReference type="SUPFAM" id="SSF49899">
    <property type="entry name" value="Concanavalin A-like lectins/glucanases"/>
    <property type="match status" value="1"/>
</dbReference>
<dbReference type="CDD" id="cd00037">
    <property type="entry name" value="CLECT"/>
    <property type="match status" value="1"/>
</dbReference>
<evidence type="ECO:0000256" key="12">
    <source>
        <dbReference type="PROSITE-ProRule" id="PRU00124"/>
    </source>
</evidence>
<evidence type="ECO:0000256" key="6">
    <source>
        <dbReference type="ARBA" id="ARBA00022737"/>
    </source>
</evidence>
<feature type="domain" description="HYR" evidence="19">
    <location>
        <begin position="1243"/>
        <end position="1329"/>
    </location>
</feature>
<dbReference type="SMART" id="SM00034">
    <property type="entry name" value="CLECT"/>
    <property type="match status" value="1"/>
</dbReference>
<feature type="domain" description="Sushi" evidence="20">
    <location>
        <begin position="2581"/>
        <end position="2648"/>
    </location>
</feature>
<evidence type="ECO:0000256" key="3">
    <source>
        <dbReference type="ARBA" id="ARBA00022536"/>
    </source>
</evidence>
<feature type="domain" description="EGF-like" evidence="17">
    <location>
        <begin position="1842"/>
        <end position="1879"/>
    </location>
</feature>
<dbReference type="SUPFAM" id="SSF57424">
    <property type="entry name" value="LDL receptor-like module"/>
    <property type="match status" value="1"/>
</dbReference>
<dbReference type="InterPro" id="IPR000742">
    <property type="entry name" value="EGF"/>
</dbReference>
<evidence type="ECO:0000259" key="19">
    <source>
        <dbReference type="PROSITE" id="PS50825"/>
    </source>
</evidence>
<dbReference type="PROSITE" id="PS50068">
    <property type="entry name" value="LDLRA_2"/>
    <property type="match status" value="1"/>
</dbReference>
<feature type="disulfide bond" evidence="11">
    <location>
        <begin position="3627"/>
        <end position="3636"/>
    </location>
</feature>
<evidence type="ECO:0000259" key="20">
    <source>
        <dbReference type="PROSITE" id="PS50923"/>
    </source>
</evidence>
<protein>
    <recommendedName>
        <fullName evidence="23">Fibropellin-1</fullName>
    </recommendedName>
</protein>
<dbReference type="FunFam" id="2.10.25.10:FF:000472">
    <property type="entry name" value="Uncharacterized protein, isoform A"/>
    <property type="match status" value="3"/>
</dbReference>
<dbReference type="InterPro" id="IPR000436">
    <property type="entry name" value="Sushi_SCR_CCP_dom"/>
</dbReference>
<sequence length="3742" mass="406308">MKQYNLILAAVIICVDFIVLLKAQPREIPVDCPDGWDSIDAVCYKLFTDPVPYDSANKVCQTYGSELARPKDYYNNDDIGKYVDSMGGNDFWIGANRMGISSGALGDINFGQSVVKTTNIGYWADFQPDIEKGECVFVTKADNRFKWSFGPCERKVQFVCSRLACPQENFHCVNQKCLSQTLTCDGEDDCGDMSDEQNCTVRCGTVFKQASGNIKSKNFPSPYQMNTNCLWLVEVPLGSNAHIKFTDFMTEEGKDIVRIYVGGKTESTSHLVKSLSGNMSANLPEFTSSNNFMLIKFSSDSSVEEMGFKAEFSAKKFDFPLRKMLTAMMDYQVLTPPSYPDNYLGSQDYTWIIEASPKNQLITLEIEEVDLKGSDVVFIRDGDMVFHKQLLKLDSTNMISPKFIFSSGYQIYITMQTRGYDTGKGFKLKYRQGCSIDFVASQGEISTPGFINSKYPNNARCDYTIKETNGQPMTLSFDRFTTKTEDTLKVYRGVNESGMLVGTFKGNVLPQNILAADGMLFLKFEADGTGTELGFSATFSVDCPAPGFNNNTITAPTNPSNSPDSRIIVSCKTGYHFAAEEFRDTAVADRFVSKTSVTMVCSKGGKWSTLRIPMCEPLYCGQAPSIINGYISSATGATVGHNVTYACYNGYTFADPNTAMISCKVDGTWESAPTCQGATCPSLPPPSDFVVRNQTGTNSNNFGAIYTYRCLDGYDLIGSPILFCQSDGTWTHAQPTCISVKCALPSILNGYITDNETVANYNDQRMIVCDTGFEVNDTSLTCMASGTFGTVHDCKDKDECLVSNGGCNGACTNTHGSFMCSCAEGFTLAADGKGCDDIDECADNMGGCSDSCTNSVGGYSCACPVGYELFTASGVGGYTIKPKETGLMKDDVLRINHTCVRVQCPNQAANANSMLLSKNSIFRYEDNATYSCNIGYAIITPGPPTVYKSDKEITCTANGSWSDMPPICAARECEAMHSTLTNEPTFEPANKTVKYGEKLKMTCTYKDGTTKTRYRTCIYNQGSNSYSLEGDDYECGVIDCGTPPNIPGAIYTGYTASPNSSFGATFPFECDTLYTLVTNQTDKQIKCGADGKWDAGDLRCEGITCSDPGRPEDGTQNATSYEEGQPVYFGCSRPGFTLDSPYPIVCEKNASNTGLQWNGSVPNCIDTTKPMVTGCQSLKVDKYSLASLAVTMPTYSDNGGVKSVSVSPSFPGNLVITEDQIFIFQAMDFNSNEGSCITNISLKDIEPPVIKCPDSYAVEIEDDNSVVEVNIMDKPATVTDNEANPTLRYNPTVYTANINTLHRSQNVDVTATDAAGNTATCRFQIHTNAKPCSPLALPVPANAVKQCQNISSGGYTCNLICQNNYRFLDSTNSQIITCLNGQAWNATQIQQIGGCAITDTQAKYTQTYEYKYDTPNNQPFDELCVSQAYRVGMENAVSSIEAVTLNTCSASLPASSFRIEVELDNVIKIGSSVYANYTFTIEDERSDNTATCGEFVKILVRNRDSTINKDGEGAAGPFSDSICPEITADINNEIQSTQVVDDFSCSNTRQRIAVNSTFFCLNCPKGYFNNNPSGDIDCRPCAVGEFSINEGATTCDACPPMTSTYNTGASTNGLCTAQCSNGSISSTTLPPCDECPRNTYWVNTTFCEQCPNGGITRRTGATSMSECQSACSPGYYSVDGFEPCNACPASFYSNSSQATECYRCTSSEITSSTASNSSSACISGFSTLCGSSTTCQNGGTCQVASNTALCSCPIGFYGENCELVLNPCDSSPCKNNGVCNRDGNTLNFTCSCPQGTSGEMCEEDLSNCQSNPCSENGMCQDKLNDFICLCKPGFKGRTCSETSDICQTSPCANGAACVKQGATRRKCNCMAGYAGNDCSVNINDCPTVACSNRGTCTDMVDSFNCSCNSGFTGNQCSMRTSLCQGVACTNGMCFDDYVNNDYRCLCNEGYMYNSTSKLCVKINYCEPVKCQNGATCTSNTKDFTCSCMSGYTGSLCQHNIDDCSTNPCGPNAMMCTDELNNFNCTCKFGYTGRRCEIMIPQCPTSNCKGAGVMTCNEKPGGIECVCKPGYTGINCETDINECAGDPCQHGFNCTDEVDGFKCNCDQGWSGDRCEIVTDNCSPSQCSGASTCSNLFNDYYCVCPAKSYGKMCENMASICTDANPCLNNQQCIEADNVTCKCSSQYSGKGCEIAVDYCAGNVCLNDGVCKASLTGYTCECKNGYEGMNCDVNPDNCEGVSCPMGATCIDGVNEYFCRCPLNKTGPMCDKDVDTNYDLYFTSPMKNGMAALPYPIHINSSQFTVSFWVRFWNKDDTGNILTIYFTESQRNTNVESKLLNIDSTGLKIMNGTEEKSFTYDFGRYNDGRWHHIAVTWDGSTGNLRFVVDSLSNGNIENFSTGVTWNKFLWVVLGAKYDPNTKMAVKNEGLRGWISQVSLYSRALDFRTEIPKYLNEPQKVFEGLIQGWSDYVLMSGVERIAPSMVRHPQDSCPRGFTGPDVCSTMIPGKTEVKVVGSCPSDVIVLGVERITQVTWTPPVFSNSETVISTYIPESQFLWGKYNIIYQATSEVGNQALCSFDVFVQYDNCTRPDEPLNGRQIYTTRTSPNIASTLSCNSGFEMVQPMPDLYTCGPIGSWDPPRKYNTFEFPTCGEKKETPKQRISLNLVYKINTNNCPSVKPALITQIRNKLAEINAQHNNELCVQTNCSDAVITVDCVTTTRRRKRQTADTTAQVTLPLVPPTLNTNAGGTISPTELLNGIVTSGGFNFVNQIPGATADPNALNIVDVNSCPSGQTVMNDNCVECSAGTYYDASTLQCKSCAIGTYQENTAALDCMSCPTGTTTENLRSTSASDCKSTCPIGEFFDIANSQCSKCALGFHQNVTGMFFCNPCPADKTTRDVGATSEDQCFNDCPPGKQIGPNNGTCVNCTIKTYRGANDLTCKPCPDGTVTPNAGATSISQCTLGDCLEGKKRVSGSTSCEDCPIGTYQDKIHQTECISCGGSRFRTDQTASKLQTDCKFFCPDGQQQIGSQESCEDCAVGFYRNSSSNFYGPCTPCPPNYRTPSTKSVSEADCSIFNCLAGEKPAAGGGCEKCPKGTYQPLPEQTDCMSCPPPNTTRNNGSTALSDCESFCPSGQEKNVNGTCDICPRGYYKDNNIDVFSECTLCPAENITATTGSTAMTECNIRNCSAGYKTVNNECVICPIGEYQDEKWQPSCKTCPTDTTTESEGADKKNLCILSCNPGQEDVNGTCVPCQIGFYKEIQAAEKCKACPSNKTTASTGRTAASDCSLAACPPGEYRNNNTNSCSKCDYGTYQPNKWMTSCLPCPTNRTTHVKGASNVDTCILDCAMGYEYDSTSGMCQACPRGEYRDKTDRERMECLKCPPGFITPTTGSTTSSSCSVRNCSTPGQYLDSVTNTCKDCPIGQYQDEKWQTQCKMCDSTKTTQSTGSPSIDSCKIDCIAGEFYSDTTNQCEKCPIGQYRNKTTWTCQVCPDGLSTTTTGAASLDDCTHSPCKVGEYYDVSLKSCTACEVDFYQPSANQFMCIKCPNGRYTVSKGADSVDKCLSVCADSTKNNCSPNANCVDDVNTRFKCTCKMDYIDASNNGLNCTHKCDNGYCGEHGTCQRDNSPVICTCQEPYQGTQCDRRADPSISGPKTNEVIIIAVVTSLALLLFIILLVVCLCVRARRRHQKRKPFLRSDYDDRSNSIKNYDPYGSKAPSLGGQRLMLPTNIEKMYDNPVYDDDPAVYRA</sequence>